<feature type="compositionally biased region" description="Polar residues" evidence="3">
    <location>
        <begin position="625"/>
        <end position="637"/>
    </location>
</feature>
<dbReference type="AlphaFoldDB" id="A0AA38CWW4"/>
<evidence type="ECO:0000256" key="3">
    <source>
        <dbReference type="SAM" id="MobiDB-lite"/>
    </source>
</evidence>
<feature type="compositionally biased region" description="Basic and acidic residues" evidence="3">
    <location>
        <begin position="638"/>
        <end position="651"/>
    </location>
</feature>
<dbReference type="SMART" id="SM00545">
    <property type="entry name" value="JmjN"/>
    <property type="match status" value="1"/>
</dbReference>
<evidence type="ECO:0008006" key="8">
    <source>
        <dbReference type="Google" id="ProtNLM"/>
    </source>
</evidence>
<sequence>MVGMDGSAEDVLLWKEDGNNFKELKCKVNNLSSNRMDWINNIRVCPTFNPTVEEFEDPLSYLQSIAPEASKFGICKIVSPVSTVVPAGVVLMKEKSGFKFTTRVQPFKVATGDSEDQIKYYMSGRKYSFREFEKIANKLFAHKFTSSATLPAKFVEREFWHEITSGKTDFVEYACDVEGSAFSRSGNDPLGNSKWNLQDISRLQNSVLRLLEAPIPGVSDPMLYIGMLFSMFAWHVEDHYLYSINYHHCGASKTWYGVPGHAASDFENVVVEHVYGAEMAMREGVDAAFSLLIGKTTMFPPKILSDHGVPVYKAVQEPGEFVITFPQAYHAGFSHGFNCGEAVNFALVDWFTFGAAACKRYENLNRVQILPHEQLLCKEAMLLANSRLCSGDRSQHSMKTAFVRLIRLQHQFCWLLKKQEVHVFNSLGYDNNVLCSVCNHWCYVAFGICQSNMHTVCLNHAMKCGCGGNPTIYLRDDFSEMEAVAQKFEQEEGVLEDSLKELPVLLDEHTDYVPYSSGISEQNQNYVLASSASWNQNHESRQVTPFGFENISPNEQRYIVGISREKGDGDSDCAPSRVKRQCRVLPENKISDQTMDCTHSNKILQVSECHKSENSMEKTSEDTVKGSSDLGQNSASKSTDRPINQRKEGSLKIRLKIKGPSVPVGTTT</sequence>
<reference evidence="6 7" key="1">
    <citation type="journal article" date="2021" name="Nat. Plants">
        <title>The Taxus genome provides insights into paclitaxel biosynthesis.</title>
        <authorList>
            <person name="Xiong X."/>
            <person name="Gou J."/>
            <person name="Liao Q."/>
            <person name="Li Y."/>
            <person name="Zhou Q."/>
            <person name="Bi G."/>
            <person name="Li C."/>
            <person name="Du R."/>
            <person name="Wang X."/>
            <person name="Sun T."/>
            <person name="Guo L."/>
            <person name="Liang H."/>
            <person name="Lu P."/>
            <person name="Wu Y."/>
            <person name="Zhang Z."/>
            <person name="Ro D.K."/>
            <person name="Shang Y."/>
            <person name="Huang S."/>
            <person name="Yan J."/>
        </authorList>
    </citation>
    <scope>NUCLEOTIDE SEQUENCE [LARGE SCALE GENOMIC DNA]</scope>
    <source>
        <strain evidence="6">Ta-2019</strain>
    </source>
</reference>
<dbReference type="PROSITE" id="PS51184">
    <property type="entry name" value="JMJC"/>
    <property type="match status" value="1"/>
</dbReference>
<dbReference type="InterPro" id="IPR004198">
    <property type="entry name" value="Znf_C5HC2"/>
</dbReference>
<comment type="caution">
    <text evidence="6">The sequence shown here is derived from an EMBL/GenBank/DDBJ whole genome shotgun (WGS) entry which is preliminary data.</text>
</comment>
<dbReference type="InterPro" id="IPR003349">
    <property type="entry name" value="JmjN"/>
</dbReference>
<dbReference type="Pfam" id="PF02373">
    <property type="entry name" value="JmjC"/>
    <property type="match status" value="1"/>
</dbReference>
<feature type="domain" description="JmjC" evidence="5">
    <location>
        <begin position="189"/>
        <end position="362"/>
    </location>
</feature>
<dbReference type="Pfam" id="PF02375">
    <property type="entry name" value="JmjN"/>
    <property type="match status" value="1"/>
</dbReference>
<dbReference type="GO" id="GO:0000785">
    <property type="term" value="C:chromatin"/>
    <property type="evidence" value="ECO:0007669"/>
    <property type="project" value="TreeGrafter"/>
</dbReference>
<gene>
    <name evidence="6" type="ORF">KI387_009387</name>
</gene>
<organism evidence="6 7">
    <name type="scientific">Taxus chinensis</name>
    <name type="common">Chinese yew</name>
    <name type="synonym">Taxus wallichiana var. chinensis</name>
    <dbReference type="NCBI Taxonomy" id="29808"/>
    <lineage>
        <taxon>Eukaryota</taxon>
        <taxon>Viridiplantae</taxon>
        <taxon>Streptophyta</taxon>
        <taxon>Embryophyta</taxon>
        <taxon>Tracheophyta</taxon>
        <taxon>Spermatophyta</taxon>
        <taxon>Pinopsida</taxon>
        <taxon>Pinidae</taxon>
        <taxon>Conifers II</taxon>
        <taxon>Cupressales</taxon>
        <taxon>Taxaceae</taxon>
        <taxon>Taxus</taxon>
    </lineage>
</organism>
<protein>
    <recommendedName>
        <fullName evidence="8">Lysine-specific demethylase JMJ706-like</fullName>
    </recommendedName>
</protein>
<keyword evidence="7" id="KW-1185">Reference proteome</keyword>
<keyword evidence="1" id="KW-0479">Metal-binding</keyword>
<evidence type="ECO:0000256" key="1">
    <source>
        <dbReference type="ARBA" id="ARBA00022723"/>
    </source>
</evidence>
<feature type="compositionally biased region" description="Basic and acidic residues" evidence="3">
    <location>
        <begin position="610"/>
        <end position="624"/>
    </location>
</feature>
<evidence type="ECO:0000259" key="4">
    <source>
        <dbReference type="PROSITE" id="PS51183"/>
    </source>
</evidence>
<dbReference type="Pfam" id="PF02928">
    <property type="entry name" value="zf-C5HC2"/>
    <property type="match status" value="1"/>
</dbReference>
<evidence type="ECO:0000313" key="6">
    <source>
        <dbReference type="EMBL" id="KAH9304983.1"/>
    </source>
</evidence>
<dbReference type="InterPro" id="IPR003347">
    <property type="entry name" value="JmjC_dom"/>
</dbReference>
<evidence type="ECO:0000259" key="5">
    <source>
        <dbReference type="PROSITE" id="PS51184"/>
    </source>
</evidence>
<dbReference type="PROSITE" id="PS51183">
    <property type="entry name" value="JMJN"/>
    <property type="match status" value="1"/>
</dbReference>
<evidence type="ECO:0000256" key="2">
    <source>
        <dbReference type="ARBA" id="ARBA00023004"/>
    </source>
</evidence>
<dbReference type="GO" id="GO:0010468">
    <property type="term" value="P:regulation of gene expression"/>
    <property type="evidence" value="ECO:0007669"/>
    <property type="project" value="TreeGrafter"/>
</dbReference>
<dbReference type="GO" id="GO:0046872">
    <property type="term" value="F:metal ion binding"/>
    <property type="evidence" value="ECO:0007669"/>
    <property type="project" value="UniProtKB-KW"/>
</dbReference>
<proteinExistence type="predicted"/>
<name>A0AA38CWW4_TAXCH</name>
<dbReference type="PANTHER" id="PTHR10694:SF33">
    <property type="entry name" value="LYSINE-SPECIFIC DEMETHYLASE 5"/>
    <property type="match status" value="1"/>
</dbReference>
<dbReference type="SUPFAM" id="SSF51197">
    <property type="entry name" value="Clavaminate synthase-like"/>
    <property type="match status" value="1"/>
</dbReference>
<feature type="region of interest" description="Disordered" evidence="3">
    <location>
        <begin position="610"/>
        <end position="668"/>
    </location>
</feature>
<dbReference type="PANTHER" id="PTHR10694">
    <property type="entry name" value="LYSINE-SPECIFIC DEMETHYLASE"/>
    <property type="match status" value="1"/>
</dbReference>
<keyword evidence="2" id="KW-0408">Iron</keyword>
<dbReference type="OMA" id="CEVEQKM"/>
<dbReference type="GO" id="GO:0005634">
    <property type="term" value="C:nucleus"/>
    <property type="evidence" value="ECO:0007669"/>
    <property type="project" value="TreeGrafter"/>
</dbReference>
<dbReference type="EMBL" id="JAHRHJ020000008">
    <property type="protein sequence ID" value="KAH9304983.1"/>
    <property type="molecule type" value="Genomic_DNA"/>
</dbReference>
<dbReference type="SMART" id="SM00558">
    <property type="entry name" value="JmjC"/>
    <property type="match status" value="1"/>
</dbReference>
<evidence type="ECO:0000313" key="7">
    <source>
        <dbReference type="Proteomes" id="UP000824469"/>
    </source>
</evidence>
<feature type="domain" description="JmjN" evidence="4">
    <location>
        <begin position="45"/>
        <end position="86"/>
    </location>
</feature>
<dbReference type="Proteomes" id="UP000824469">
    <property type="component" value="Unassembled WGS sequence"/>
</dbReference>
<dbReference type="Gene3D" id="2.60.120.650">
    <property type="entry name" value="Cupin"/>
    <property type="match status" value="1"/>
</dbReference>
<dbReference type="GO" id="GO:0141052">
    <property type="term" value="F:histone H3 demethylase activity"/>
    <property type="evidence" value="ECO:0007669"/>
    <property type="project" value="UniProtKB-ARBA"/>
</dbReference>
<accession>A0AA38CWW4</accession>